<dbReference type="PANTHER" id="PTHR48200">
    <property type="entry name" value="PROTEIN, PUTATIVE-RELATED"/>
    <property type="match status" value="1"/>
</dbReference>
<dbReference type="EMBL" id="JBBPBM010000028">
    <property type="protein sequence ID" value="KAK8536971.1"/>
    <property type="molecule type" value="Genomic_DNA"/>
</dbReference>
<accession>A0ABR2DDH1</accession>
<dbReference type="Pfam" id="PF24924">
    <property type="entry name" value="DUF7745"/>
    <property type="match status" value="1"/>
</dbReference>
<dbReference type="InterPro" id="IPR056647">
    <property type="entry name" value="DUF7745"/>
</dbReference>
<dbReference type="PANTHER" id="PTHR48200:SF1">
    <property type="entry name" value="AMINOTRANSFERASE-LIKE PLANT MOBILE DOMAIN-CONTAINING PROTEIN"/>
    <property type="match status" value="1"/>
</dbReference>
<comment type="caution">
    <text evidence="2">The sequence shown here is derived from an EMBL/GenBank/DDBJ whole genome shotgun (WGS) entry which is preliminary data.</text>
</comment>
<gene>
    <name evidence="2" type="ORF">V6N12_043156</name>
</gene>
<protein>
    <recommendedName>
        <fullName evidence="1">DUF7745 domain-containing protein</fullName>
    </recommendedName>
</protein>
<organism evidence="2 3">
    <name type="scientific">Hibiscus sabdariffa</name>
    <name type="common">roselle</name>
    <dbReference type="NCBI Taxonomy" id="183260"/>
    <lineage>
        <taxon>Eukaryota</taxon>
        <taxon>Viridiplantae</taxon>
        <taxon>Streptophyta</taxon>
        <taxon>Embryophyta</taxon>
        <taxon>Tracheophyta</taxon>
        <taxon>Spermatophyta</taxon>
        <taxon>Magnoliopsida</taxon>
        <taxon>eudicotyledons</taxon>
        <taxon>Gunneridae</taxon>
        <taxon>Pentapetalae</taxon>
        <taxon>rosids</taxon>
        <taxon>malvids</taxon>
        <taxon>Malvales</taxon>
        <taxon>Malvaceae</taxon>
        <taxon>Malvoideae</taxon>
        <taxon>Hibiscus</taxon>
    </lineage>
</organism>
<keyword evidence="3" id="KW-1185">Reference proteome</keyword>
<proteinExistence type="predicted"/>
<dbReference type="Proteomes" id="UP001472677">
    <property type="component" value="Unassembled WGS sequence"/>
</dbReference>
<evidence type="ECO:0000313" key="3">
    <source>
        <dbReference type="Proteomes" id="UP001472677"/>
    </source>
</evidence>
<name>A0ABR2DDH1_9ROSI</name>
<reference evidence="2 3" key="1">
    <citation type="journal article" date="2024" name="G3 (Bethesda)">
        <title>Genome assembly of Hibiscus sabdariffa L. provides insights into metabolisms of medicinal natural products.</title>
        <authorList>
            <person name="Kim T."/>
        </authorList>
    </citation>
    <scope>NUCLEOTIDE SEQUENCE [LARGE SCALE GENOMIC DNA]</scope>
    <source>
        <strain evidence="2">TK-2024</strain>
        <tissue evidence="2">Old leaves</tissue>
    </source>
</reference>
<evidence type="ECO:0000259" key="1">
    <source>
        <dbReference type="Pfam" id="PF24924"/>
    </source>
</evidence>
<feature type="domain" description="DUF7745" evidence="1">
    <location>
        <begin position="26"/>
        <end position="120"/>
    </location>
</feature>
<evidence type="ECO:0000313" key="2">
    <source>
        <dbReference type="EMBL" id="KAK8536971.1"/>
    </source>
</evidence>
<sequence length="202" mass="22762">MKVGEVLSRETGNWGLEALVIDSSSQSLNPLFPFLVVQFLKWVKSCLVAYGYGSYPWLPLLGPWGGVSYAPAMVQRQFGEKQFVPTTHELSELEFSYKEKGAIALVKEIAEAWKQEWKRLRERFAKESCGAVKGFPLGFPASLVLTPLTRPLSLRSISLVPFLPNGLRPKAHSRKQASSERPFLEFYLALIADCNSNRQIRK</sequence>